<feature type="compositionally biased region" description="Basic and acidic residues" evidence="1">
    <location>
        <begin position="130"/>
        <end position="174"/>
    </location>
</feature>
<evidence type="ECO:0000256" key="1">
    <source>
        <dbReference type="SAM" id="MobiDB-lite"/>
    </source>
</evidence>
<feature type="compositionally biased region" description="Polar residues" evidence="1">
    <location>
        <begin position="456"/>
        <end position="468"/>
    </location>
</feature>
<dbReference type="AlphaFoldDB" id="A0A7J6LSU8"/>
<dbReference type="Proteomes" id="UP000570595">
    <property type="component" value="Unassembled WGS sequence"/>
</dbReference>
<protein>
    <submittedName>
        <fullName evidence="2">Uncharacterized protein</fullName>
    </submittedName>
</protein>
<evidence type="ECO:0000313" key="3">
    <source>
        <dbReference type="Proteomes" id="UP000570595"/>
    </source>
</evidence>
<feature type="compositionally biased region" description="Polar residues" evidence="1">
    <location>
        <begin position="380"/>
        <end position="393"/>
    </location>
</feature>
<accession>A0A7J6LSU8</accession>
<proteinExistence type="predicted"/>
<feature type="compositionally biased region" description="Low complexity" evidence="1">
    <location>
        <begin position="406"/>
        <end position="417"/>
    </location>
</feature>
<sequence>MGICFSSEPASPPKPPETPEKHHHHKHHTPTDAQGKATAKQQQQQQAGAVTKAAKPVAAAESHPADHAAGGGGVADQKQPSMAAVAATRVSPSPSDKGQHSGRVALTAKDSLALSADDDDDNERVPVPAKPRDSFTSDSEAESKAWAEHEARRERLEQRRRDREAREEQRRKNIEALNAASNYTAMDAATQRHAPPLPGGDFTPRAGSGLNRQSSALSLYADRLTSSRRYQASPRASLYAYQLSPRAAAGGMSPGLNTSRVGRYAPIYQPVLRSTQSAYSTTPRGAAGGVSAAVPLSREHSAYNTPLSARTTAAATPELGGLVPGPSSSREATSSRGGPEDPLAAPMAPLTRQTSVEIPTTTRDLTAQQAAPSLPLEGLSRQTSAQIPKNLTATEPAAGDDEDRVSISSGDTSLSSSFIGLDSVTKTPVTERSPLGHGPASPKSPRRELPPLSPSTQGFRSSDNNRSFTPRAAAITPRAELGGGLAAAVNKKDWSGIDNLFYQRS</sequence>
<feature type="region of interest" description="Disordered" evidence="1">
    <location>
        <begin position="310"/>
        <end position="351"/>
    </location>
</feature>
<organism evidence="2 3">
    <name type="scientific">Perkinsus olseni</name>
    <name type="common">Perkinsus atlanticus</name>
    <dbReference type="NCBI Taxonomy" id="32597"/>
    <lineage>
        <taxon>Eukaryota</taxon>
        <taxon>Sar</taxon>
        <taxon>Alveolata</taxon>
        <taxon>Perkinsozoa</taxon>
        <taxon>Perkinsea</taxon>
        <taxon>Perkinsida</taxon>
        <taxon>Perkinsidae</taxon>
        <taxon>Perkinsus</taxon>
    </lineage>
</organism>
<feature type="compositionally biased region" description="Low complexity" evidence="1">
    <location>
        <begin position="31"/>
        <end position="62"/>
    </location>
</feature>
<gene>
    <name evidence="2" type="ORF">FOZ61_002656</name>
</gene>
<feature type="region of interest" description="Disordered" evidence="1">
    <location>
        <begin position="371"/>
        <end position="470"/>
    </location>
</feature>
<feature type="compositionally biased region" description="Polar residues" evidence="1">
    <location>
        <begin position="326"/>
        <end position="336"/>
    </location>
</feature>
<feature type="region of interest" description="Disordered" evidence="1">
    <location>
        <begin position="1"/>
        <end position="210"/>
    </location>
</feature>
<evidence type="ECO:0000313" key="2">
    <source>
        <dbReference type="EMBL" id="KAF4662206.1"/>
    </source>
</evidence>
<reference evidence="2 3" key="1">
    <citation type="submission" date="2020-04" db="EMBL/GenBank/DDBJ databases">
        <title>Perkinsus olseni comparative genomics.</title>
        <authorList>
            <person name="Bogema D.R."/>
        </authorList>
    </citation>
    <scope>NUCLEOTIDE SEQUENCE [LARGE SCALE GENOMIC DNA]</scope>
    <source>
        <strain evidence="2">ATCC PRA-179</strain>
    </source>
</reference>
<name>A0A7J6LSU8_PEROL</name>
<dbReference type="OrthoDB" id="10424790at2759"/>
<comment type="caution">
    <text evidence="2">The sequence shown here is derived from an EMBL/GenBank/DDBJ whole genome shotgun (WGS) entry which is preliminary data.</text>
</comment>
<dbReference type="EMBL" id="JABAHT010000175">
    <property type="protein sequence ID" value="KAF4662206.1"/>
    <property type="molecule type" value="Genomic_DNA"/>
</dbReference>